<protein>
    <submittedName>
        <fullName evidence="1">Unannotated protein</fullName>
    </submittedName>
</protein>
<dbReference type="AlphaFoldDB" id="A0A6J7K7I9"/>
<gene>
    <name evidence="1" type="ORF">UFOPK3564_03527</name>
</gene>
<name>A0A6J7K7I9_9ZZZZ</name>
<sequence>MRRRLRSGSEETTLPKSVMVSPFTVISVTRFPSTFIRSIGDSISMEPPRSSMALVIFSHIWPGP</sequence>
<organism evidence="1">
    <name type="scientific">freshwater metagenome</name>
    <dbReference type="NCBI Taxonomy" id="449393"/>
    <lineage>
        <taxon>unclassified sequences</taxon>
        <taxon>metagenomes</taxon>
        <taxon>ecological metagenomes</taxon>
    </lineage>
</organism>
<dbReference type="EMBL" id="CAFBMK010000350">
    <property type="protein sequence ID" value="CAB4951736.1"/>
    <property type="molecule type" value="Genomic_DNA"/>
</dbReference>
<reference evidence="1" key="1">
    <citation type="submission" date="2020-05" db="EMBL/GenBank/DDBJ databases">
        <authorList>
            <person name="Chiriac C."/>
            <person name="Salcher M."/>
            <person name="Ghai R."/>
            <person name="Kavagutti S V."/>
        </authorList>
    </citation>
    <scope>NUCLEOTIDE SEQUENCE</scope>
</reference>
<proteinExistence type="predicted"/>
<evidence type="ECO:0000313" key="1">
    <source>
        <dbReference type="EMBL" id="CAB4951736.1"/>
    </source>
</evidence>
<accession>A0A6J7K7I9</accession>